<dbReference type="RefSeq" id="WP_127738750.1">
    <property type="nucleotide sequence ID" value="NZ_RZTZ01000004.1"/>
</dbReference>
<dbReference type="CDD" id="cd07041">
    <property type="entry name" value="STAS_RsbR_RsbS_like"/>
    <property type="match status" value="1"/>
</dbReference>
<protein>
    <submittedName>
        <fullName evidence="3">STAS domain-containing protein</fullName>
    </submittedName>
</protein>
<dbReference type="PANTHER" id="PTHR33745">
    <property type="entry name" value="RSBT ANTAGONIST PROTEIN RSBS-RELATED"/>
    <property type="match status" value="1"/>
</dbReference>
<proteinExistence type="predicted"/>
<dbReference type="InterPro" id="IPR051932">
    <property type="entry name" value="Bact_StressResp_Reg"/>
</dbReference>
<keyword evidence="4" id="KW-1185">Reference proteome</keyword>
<dbReference type="PANTHER" id="PTHR33745:SF3">
    <property type="entry name" value="RSBT CO-ANTAGONIST PROTEIN RSBRC"/>
    <property type="match status" value="1"/>
</dbReference>
<dbReference type="Pfam" id="PF01740">
    <property type="entry name" value="STAS"/>
    <property type="match status" value="1"/>
</dbReference>
<reference evidence="3 4" key="1">
    <citation type="submission" date="2019-01" db="EMBL/GenBank/DDBJ databases">
        <title>Bacillus sp. M5HDSG1-1, whole genome shotgun sequence.</title>
        <authorList>
            <person name="Tuo L."/>
        </authorList>
    </citation>
    <scope>NUCLEOTIDE SEQUENCE [LARGE SCALE GENOMIC DNA]</scope>
    <source>
        <strain evidence="3 4">M5HDSG1-1</strain>
    </source>
</reference>
<sequence length="275" mass="31084">MSISTNIVVQKITTEIIDKKSSLAVQRYTTDLNHYSMEVDKELKKWRENLIDIFAKSISDDLEMTYQHLTHWGNEGVKLLIKLNLPLDVGVEEVRFYRNEIGEIIKNEAIQNHMSLSEFYKLISNFDSVVDRAVHLLSLSYSESYLSRIKAAEITAMELSIPVIQITENIGVLPLIGDIDTQRAQELMEKALESVSKLGLSHVFIDLSGVPIIDTMVANHLFRVIDALNLVGVKTILSGIRPEIAQTMMQLGIKTQDLTTFSSLHKAIKYININP</sequence>
<evidence type="ECO:0000313" key="3">
    <source>
        <dbReference type="EMBL" id="RVT62798.1"/>
    </source>
</evidence>
<gene>
    <name evidence="3" type="ORF">EM808_13750</name>
</gene>
<organism evidence="3 4">
    <name type="scientific">Niallia taxi</name>
    <dbReference type="NCBI Taxonomy" id="2499688"/>
    <lineage>
        <taxon>Bacteria</taxon>
        <taxon>Bacillati</taxon>
        <taxon>Bacillota</taxon>
        <taxon>Bacilli</taxon>
        <taxon>Bacillales</taxon>
        <taxon>Bacillaceae</taxon>
        <taxon>Niallia</taxon>
    </lineage>
</organism>
<dbReference type="AlphaFoldDB" id="A0A437KBR7"/>
<dbReference type="InterPro" id="IPR036513">
    <property type="entry name" value="STAS_dom_sf"/>
</dbReference>
<accession>A0A437KBR7</accession>
<keyword evidence="1" id="KW-0597">Phosphoprotein</keyword>
<dbReference type="EMBL" id="RZTZ01000004">
    <property type="protein sequence ID" value="RVT62798.1"/>
    <property type="molecule type" value="Genomic_DNA"/>
</dbReference>
<comment type="caution">
    <text evidence="3">The sequence shown here is derived from an EMBL/GenBank/DDBJ whole genome shotgun (WGS) entry which is preliminary data.</text>
</comment>
<evidence type="ECO:0000259" key="2">
    <source>
        <dbReference type="PROSITE" id="PS50801"/>
    </source>
</evidence>
<name>A0A437KBR7_9BACI</name>
<feature type="domain" description="STAS" evidence="2">
    <location>
        <begin position="160"/>
        <end position="271"/>
    </location>
</feature>
<dbReference type="Proteomes" id="UP000288024">
    <property type="component" value="Unassembled WGS sequence"/>
</dbReference>
<dbReference type="Gene3D" id="3.30.750.24">
    <property type="entry name" value="STAS domain"/>
    <property type="match status" value="1"/>
</dbReference>
<dbReference type="SUPFAM" id="SSF52091">
    <property type="entry name" value="SpoIIaa-like"/>
    <property type="match status" value="1"/>
</dbReference>
<evidence type="ECO:0000256" key="1">
    <source>
        <dbReference type="ARBA" id="ARBA00022553"/>
    </source>
</evidence>
<dbReference type="InterPro" id="IPR002645">
    <property type="entry name" value="STAS_dom"/>
</dbReference>
<dbReference type="PROSITE" id="PS50801">
    <property type="entry name" value="STAS"/>
    <property type="match status" value="1"/>
</dbReference>
<evidence type="ECO:0000313" key="4">
    <source>
        <dbReference type="Proteomes" id="UP000288024"/>
    </source>
</evidence>